<dbReference type="OrthoDB" id="3246562at2"/>
<evidence type="ECO:0000313" key="3">
    <source>
        <dbReference type="Proteomes" id="UP000095214"/>
    </source>
</evidence>
<feature type="region of interest" description="Disordered" evidence="1">
    <location>
        <begin position="322"/>
        <end position="350"/>
    </location>
</feature>
<keyword evidence="3" id="KW-1185">Reference proteome</keyword>
<reference evidence="2 3" key="1">
    <citation type="submission" date="2016-09" db="EMBL/GenBank/DDBJ databases">
        <title>Complete genome sequence of Actinomyces hongkongensis HKU8.</title>
        <authorList>
            <person name="Gao Y.-X."/>
            <person name="Zhou Y.-Y."/>
            <person name="Xie Y."/>
            <person name="Wang M."/>
            <person name="Wang S.-J."/>
            <person name="Shen S.-G."/>
        </authorList>
    </citation>
    <scope>NUCLEOTIDE SEQUENCE [LARGE SCALE GENOMIC DNA]</scope>
    <source>
        <strain evidence="2 3">HKU8</strain>
    </source>
</reference>
<dbReference type="KEGG" id="phon:BH719_00315"/>
<feature type="region of interest" description="Disordered" evidence="1">
    <location>
        <begin position="580"/>
        <end position="599"/>
    </location>
</feature>
<proteinExistence type="predicted"/>
<evidence type="ECO:0000256" key="1">
    <source>
        <dbReference type="SAM" id="MobiDB-lite"/>
    </source>
</evidence>
<name>A0A1D8B076_9ACTO</name>
<dbReference type="RefSeq" id="WP_009399732.1">
    <property type="nucleotide sequence ID" value="NZ_CP017298.1"/>
</dbReference>
<dbReference type="EMBL" id="CP017298">
    <property type="protein sequence ID" value="AOS46533.1"/>
    <property type="molecule type" value="Genomic_DNA"/>
</dbReference>
<evidence type="ECO:0000313" key="2">
    <source>
        <dbReference type="EMBL" id="AOS46533.1"/>
    </source>
</evidence>
<protein>
    <submittedName>
        <fullName evidence="2">Uncharacterized protein</fullName>
    </submittedName>
</protein>
<dbReference type="Proteomes" id="UP000095214">
    <property type="component" value="Chromosome"/>
</dbReference>
<feature type="compositionally biased region" description="Basic and acidic residues" evidence="1">
    <location>
        <begin position="587"/>
        <end position="599"/>
    </location>
</feature>
<dbReference type="AlphaFoldDB" id="A0A1D8B076"/>
<gene>
    <name evidence="2" type="ORF">BH719_00315</name>
</gene>
<feature type="region of interest" description="Disordered" evidence="1">
    <location>
        <begin position="472"/>
        <end position="491"/>
    </location>
</feature>
<accession>A0A1D8B076</accession>
<sequence>MTIGYRSIIEIDDPRGALAVADEQFRAWLRSKKLDQRTAVARDEWDGPGIYDIGEGTTLTVINEADSEGGYEAQLLELVENSKGRGRWRTRFYAMHRAHETRYSSVLWIETRGLGDKGEEKVPNPPRLVRQLLSDVRTAHNHGVPLLVEPEPVRRPSEIERLIAHIRNPERTVSLIVAAPVGHGIDMKEKWRDALSSLTKESQGCASFFVLEDDTFRLFNERMKKGLRLPKGCLRTYCPRVDPDDPVDLRRHRILTTQRMVSEFDDRRRRFSPRLARTISTQPLINAWQAPLPLELVVAERLLEKRRLSLTRVVPKAHDPESQPLIVTVPSPKGGTQAPQRPRARSAEAVASTERCPATLSWKDKLRAFLARFTGGRAVHSETELVTAIDEAEAAFARLDAEKRDALDEAGRRRVECETLRRTAEENLELAQGVDDELTELKGKYDDAQHDVARLEEEQRVLEKKVRRLERQVRNPGSHASEAAAEDWIENPPDSVTGIVDRLTGDSQGYDLVRKYVELSDLDKVLEGAFRVDEVDASRFATAFWKYILVLMDYMRACEAGDFKGGVHKYLEESRFPYHTCPQSRHKPTESDTVRTGKRMRAERTFRVPADVDPRGRIEMWAHFAPTGGGQTAPRMHYYADTRNTHKVYIGYIGPHLTNTKTN</sequence>
<organism evidence="2 3">
    <name type="scientific">Pauljensenia hongkongensis</name>
    <dbReference type="NCBI Taxonomy" id="178339"/>
    <lineage>
        <taxon>Bacteria</taxon>
        <taxon>Bacillati</taxon>
        <taxon>Actinomycetota</taxon>
        <taxon>Actinomycetes</taxon>
        <taxon>Actinomycetales</taxon>
        <taxon>Actinomycetaceae</taxon>
        <taxon>Pauljensenia</taxon>
    </lineage>
</organism>